<keyword evidence="1" id="KW-0813">Transport</keyword>
<dbReference type="AlphaFoldDB" id="A0A6P4YM49"/>
<dbReference type="InterPro" id="IPR019515">
    <property type="entry name" value="VPS54_N"/>
</dbReference>
<proteinExistence type="predicted"/>
<dbReference type="GO" id="GO:0042147">
    <property type="term" value="P:retrograde transport, endosome to Golgi"/>
    <property type="evidence" value="ECO:0007669"/>
    <property type="project" value="InterPro"/>
</dbReference>
<keyword evidence="2" id="KW-0653">Protein transport</keyword>
<dbReference type="GO" id="GO:0015031">
    <property type="term" value="P:protein transport"/>
    <property type="evidence" value="ECO:0007669"/>
    <property type="project" value="UniProtKB-KW"/>
</dbReference>
<name>A0A6P4YM49_BRABE</name>
<gene>
    <name evidence="9" type="primary">LOC109474643</name>
</gene>
<dbReference type="PANTHER" id="PTHR13258:SF0">
    <property type="entry name" value="SYNDETIN"/>
    <property type="match status" value="1"/>
</dbReference>
<feature type="domain" description="Syndetin C-terminal" evidence="6">
    <location>
        <begin position="738"/>
        <end position="972"/>
    </location>
</feature>
<reference evidence="9" key="1">
    <citation type="submission" date="2025-08" db="UniProtKB">
        <authorList>
            <consortium name="RefSeq"/>
        </authorList>
    </citation>
    <scope>IDENTIFICATION</scope>
    <source>
        <tissue evidence="9">Gonad</tissue>
    </source>
</reference>
<organism evidence="8 9">
    <name type="scientific">Branchiostoma belcheri</name>
    <name type="common">Amphioxus</name>
    <dbReference type="NCBI Taxonomy" id="7741"/>
    <lineage>
        <taxon>Eukaryota</taxon>
        <taxon>Metazoa</taxon>
        <taxon>Chordata</taxon>
        <taxon>Cephalochordata</taxon>
        <taxon>Leptocardii</taxon>
        <taxon>Amphioxiformes</taxon>
        <taxon>Branchiostomatidae</taxon>
        <taxon>Branchiostoma</taxon>
    </lineage>
</organism>
<evidence type="ECO:0000256" key="2">
    <source>
        <dbReference type="ARBA" id="ARBA00022927"/>
    </source>
</evidence>
<keyword evidence="3 4" id="KW-0175">Coiled coil</keyword>
<feature type="compositionally biased region" description="Basic and acidic residues" evidence="5">
    <location>
        <begin position="525"/>
        <end position="536"/>
    </location>
</feature>
<feature type="compositionally biased region" description="Low complexity" evidence="5">
    <location>
        <begin position="511"/>
        <end position="520"/>
    </location>
</feature>
<evidence type="ECO:0000313" key="9">
    <source>
        <dbReference type="RefSeq" id="XP_019630550.1"/>
    </source>
</evidence>
<feature type="compositionally biased region" description="Acidic residues" evidence="5">
    <location>
        <begin position="570"/>
        <end position="591"/>
    </location>
</feature>
<dbReference type="Proteomes" id="UP000515135">
    <property type="component" value="Unplaced"/>
</dbReference>
<evidence type="ECO:0000256" key="1">
    <source>
        <dbReference type="ARBA" id="ARBA00022448"/>
    </source>
</evidence>
<dbReference type="OrthoDB" id="10263345at2759"/>
<dbReference type="GO" id="GO:0005829">
    <property type="term" value="C:cytosol"/>
    <property type="evidence" value="ECO:0007669"/>
    <property type="project" value="GOC"/>
</dbReference>
<sequence>MSEIGKITRKMKKLKSLVALKDKLQQVGDEDRSPTSPDRPLYIYKEEEREFPNDPLADQEAIDSIEEVYYSDDSWDPSKHELQKLKDGPEKLSLEDIDKDRNRLRRQLAAVSKKVSELVLENHPAYAQELQRVMDLETALQGANVICINGRRHLEIAKQGFTTASLGLLANQRKRSQLLGLMNSLRTIKTLQRTDVRLREMLEEEDYPGAIQLCLECQKAASIFRHYSCISDLSSKLQDTLEMIEEQLDVALSKTCNSFDAAHYEKVQTAYRLLGKTQTAMDQLHMHYASAIHNTAFQIVLGYVELCSGTGDTNFQKMQYKDLCTHIITESYIPCLMDLCKALWGVMNSYHKTMQWHELHDSTNQEAAEADATSSINIEATFNQRYVKQKLEHGLARIWQDVQQKVKLYLLGTDLSVFKFDDFLHVLDLVNKLMLIGEEFCNSKSEGLQDSIRKQSINYFKNYHRSRMDELRMFLENEAWELCPVKSNFTILNLQEFKFLRRSGLVKLKLSSTMSSPQSSPAKLADTRDRPADTRDAPQGFFIRYGNHGNPFDVHQDEDDGEDVMATNGYDDEEKEQNAYADDDSDDSDVPEELKQDFVDEKTGEAPVRRDSKKKYDKSRKFNNAPILTNTTLNVLRLFGKYMQMMNVLKPIAFDVVICMSQLFDYYLFSVYSFFATDLDMSAAADWGLSNKLKTTLKRINDNLILPEVYFFYVSPVQDKVPFPHVSPVVDLTGNQNLYGLAERVVATESLVFLAEQFEFLQPQLESVIPPAKKAFLQQFYSQTISTASELRRPVYRVVAAKSVVYDHILQLMANVKWDIKDIMSQHSSYVDVLLRELQVFSNKLDQVGRHVPIPQPVYNVLWEHCIRLANRTFVEGFASAKKCSNEGRALMQLDFQQFLMKLEKLTDLRPIPDREFVEVYVKAYYLTDADMERWIRDHREYSTKQLTGLVTCGVGSHINKKARQRLLATIEDMEKLKR</sequence>
<evidence type="ECO:0000256" key="3">
    <source>
        <dbReference type="ARBA" id="ARBA00023054"/>
    </source>
</evidence>
<dbReference type="InterPro" id="IPR019514">
    <property type="entry name" value="Syndetin_C"/>
</dbReference>
<evidence type="ECO:0000256" key="4">
    <source>
        <dbReference type="SAM" id="Coils"/>
    </source>
</evidence>
<keyword evidence="8" id="KW-1185">Reference proteome</keyword>
<accession>A0A6P4YM49</accession>
<dbReference type="InterPro" id="IPR040047">
    <property type="entry name" value="VPS50"/>
</dbReference>
<dbReference type="Pfam" id="PF10475">
    <property type="entry name" value="Vps54_N"/>
    <property type="match status" value="1"/>
</dbReference>
<dbReference type="KEGG" id="bbel:109474643"/>
<dbReference type="RefSeq" id="XP_019630550.1">
    <property type="nucleotide sequence ID" value="XM_019774991.1"/>
</dbReference>
<dbReference type="GO" id="GO:0032456">
    <property type="term" value="P:endocytic recycling"/>
    <property type="evidence" value="ECO:0007669"/>
    <property type="project" value="InterPro"/>
</dbReference>
<feature type="region of interest" description="Disordered" evidence="5">
    <location>
        <begin position="511"/>
        <end position="615"/>
    </location>
</feature>
<evidence type="ECO:0000259" key="7">
    <source>
        <dbReference type="Pfam" id="PF10475"/>
    </source>
</evidence>
<feature type="domain" description="Vacuolar protein sorting-associated protein 54 N-terminal" evidence="7">
    <location>
        <begin position="62"/>
        <end position="356"/>
    </location>
</feature>
<dbReference type="Pfam" id="PF10474">
    <property type="entry name" value="Syndetin_C"/>
    <property type="match status" value="1"/>
</dbReference>
<feature type="compositionally biased region" description="Basic and acidic residues" evidence="5">
    <location>
        <begin position="592"/>
        <end position="610"/>
    </location>
</feature>
<dbReference type="GeneID" id="109474643"/>
<dbReference type="GO" id="GO:0000149">
    <property type="term" value="F:SNARE binding"/>
    <property type="evidence" value="ECO:0007669"/>
    <property type="project" value="TreeGrafter"/>
</dbReference>
<protein>
    <submittedName>
        <fullName evidence="9">Syndetin-like</fullName>
    </submittedName>
</protein>
<evidence type="ECO:0000256" key="5">
    <source>
        <dbReference type="SAM" id="MobiDB-lite"/>
    </source>
</evidence>
<dbReference type="GO" id="GO:1990745">
    <property type="term" value="C:EARP complex"/>
    <property type="evidence" value="ECO:0007669"/>
    <property type="project" value="InterPro"/>
</dbReference>
<feature type="coiled-coil region" evidence="4">
    <location>
        <begin position="94"/>
        <end position="121"/>
    </location>
</feature>
<evidence type="ECO:0000313" key="8">
    <source>
        <dbReference type="Proteomes" id="UP000515135"/>
    </source>
</evidence>
<dbReference type="PANTHER" id="PTHR13258">
    <property type="entry name" value="SYNDETIN"/>
    <property type="match status" value="1"/>
</dbReference>
<evidence type="ECO:0000259" key="6">
    <source>
        <dbReference type="Pfam" id="PF10474"/>
    </source>
</evidence>